<organism evidence="1">
    <name type="scientific">freshwater metagenome</name>
    <dbReference type="NCBI Taxonomy" id="449393"/>
    <lineage>
        <taxon>unclassified sequences</taxon>
        <taxon>metagenomes</taxon>
        <taxon>ecological metagenomes</taxon>
    </lineage>
</organism>
<dbReference type="EMBL" id="CAFBPD010000266">
    <property type="protein sequence ID" value="CAB5021412.1"/>
    <property type="molecule type" value="Genomic_DNA"/>
</dbReference>
<gene>
    <name evidence="1" type="ORF">UFOPK4061_01418</name>
</gene>
<evidence type="ECO:0000313" key="1">
    <source>
        <dbReference type="EMBL" id="CAB5021412.1"/>
    </source>
</evidence>
<protein>
    <submittedName>
        <fullName evidence="1">Unannotated protein</fullName>
    </submittedName>
</protein>
<reference evidence="1" key="1">
    <citation type="submission" date="2020-05" db="EMBL/GenBank/DDBJ databases">
        <authorList>
            <person name="Chiriac C."/>
            <person name="Salcher M."/>
            <person name="Ghai R."/>
            <person name="Kavagutti S V."/>
        </authorList>
    </citation>
    <scope>NUCLEOTIDE SEQUENCE</scope>
</reference>
<name>A0A6J7R2Y0_9ZZZZ</name>
<proteinExistence type="predicted"/>
<dbReference type="AlphaFoldDB" id="A0A6J7R2Y0"/>
<sequence length="318" mass="33160">MFRRRSRSSVVFRTAMFVVAVSIAGVVLAQVPASAAVSGGPCSKLGAKAKSGAAALVCVKSGGRLVWRRANASGAAGKVPSVPSSATWQWDHARSAWTPTGAPPKCTYPIIPAGGLLDFGSAVSILQPGQSRGGSFKPHGGVRWSNYGEYVSGVRITVPFDGVVTKAWHYTTGGTYQFGVDIVNPCGFMVRLGHLRTPSPAFSTILATLGSAAPDDSRETLLNPPVTVKAGAVIATEVGNPDPSNPDFLGSYIDFGLLDLRSPNTPPGASSATNAANEYSLFSVCWYEAEYLAAADRMIAAALPFSGGDPSSAYCRRR</sequence>
<accession>A0A6J7R2Y0</accession>